<feature type="region of interest" description="Disordered" evidence="1">
    <location>
        <begin position="1"/>
        <end position="36"/>
    </location>
</feature>
<evidence type="ECO:0000313" key="3">
    <source>
        <dbReference type="EMBL" id="GEO32671.1"/>
    </source>
</evidence>
<dbReference type="Proteomes" id="UP000321181">
    <property type="component" value="Unassembled WGS sequence"/>
</dbReference>
<sequence>MVRALPGLCDSRPGGRRGSTTGYGNAAASGSQSDEEELVTRVRRALGASMALCCALVGAVVTGTPATAADGPTPVPQVIGPLVVTEESHPFGAADHQLVPQDLAREHYVEEEFLVSGTANVYTWPADGPAVVRTPDAPYTTRVLVRRPEKGQRFSGNVVVEMLNPSNLMDLNIGWALAHRQIIDNGDAWVGITAKPTAVEALKRFDPARYAALSFANPLPLDDPANCSTIQTTIAGDSSRTTENGLIWDVYSQVGTWLRSDVASNPLRYRSTESQVEHAYGFGYSQTGGYLVNYINAVHPLVVESDGEPVYDAYLVAVAGGAFVGAVPMNQCEPAPPPADPRRQLSDVGVPVIRIMSQSDYLIGIGSRRPDSDAPGDLFRHYEMAGAGHATPDELYYSAKPEDIVRAGRPVPPMSCTEGPRSRFPSAIFFDAALRNLDLWVREGIAPPRAAPILVENGAPVLDRFGNVQGGLRSPYLEVPTSTWFGSATGESFCFIAGYERPFDTARLTSLYGDEGVYIRAVRASIDRLVEQRWLTRDDARLLFREATRVDIR</sequence>
<evidence type="ECO:0000256" key="1">
    <source>
        <dbReference type="SAM" id="MobiDB-lite"/>
    </source>
</evidence>
<comment type="caution">
    <text evidence="3">The sequence shown here is derived from an EMBL/GenBank/DDBJ whole genome shotgun (WGS) entry which is preliminary data.</text>
</comment>
<name>A0A512D880_9CELL</name>
<dbReference type="AlphaFoldDB" id="A0A512D880"/>
<dbReference type="EMBL" id="BJYY01000001">
    <property type="protein sequence ID" value="GEO32671.1"/>
    <property type="molecule type" value="Genomic_DNA"/>
</dbReference>
<protein>
    <recommendedName>
        <fullName evidence="2">Alpha/beta hydrolase domain-containing protein</fullName>
    </recommendedName>
</protein>
<reference evidence="3 4" key="1">
    <citation type="submission" date="2019-07" db="EMBL/GenBank/DDBJ databases">
        <title>Whole genome shotgun sequence of Cellulomonas aerilata NBRC 106308.</title>
        <authorList>
            <person name="Hosoyama A."/>
            <person name="Uohara A."/>
            <person name="Ohji S."/>
            <person name="Ichikawa N."/>
        </authorList>
    </citation>
    <scope>NUCLEOTIDE SEQUENCE [LARGE SCALE GENOMIC DNA]</scope>
    <source>
        <strain evidence="3 4">NBRC 106308</strain>
    </source>
</reference>
<organism evidence="3 4">
    <name type="scientific">Cellulomonas aerilata</name>
    <dbReference type="NCBI Taxonomy" id="515326"/>
    <lineage>
        <taxon>Bacteria</taxon>
        <taxon>Bacillati</taxon>
        <taxon>Actinomycetota</taxon>
        <taxon>Actinomycetes</taxon>
        <taxon>Micrococcales</taxon>
        <taxon>Cellulomonadaceae</taxon>
        <taxon>Cellulomonas</taxon>
    </lineage>
</organism>
<feature type="domain" description="Alpha/beta hydrolase" evidence="2">
    <location>
        <begin position="80"/>
        <end position="543"/>
    </location>
</feature>
<proteinExistence type="predicted"/>
<dbReference type="InterPro" id="IPR045394">
    <property type="entry name" value="Abhydrolase_dom"/>
</dbReference>
<evidence type="ECO:0000313" key="4">
    <source>
        <dbReference type="Proteomes" id="UP000321181"/>
    </source>
</evidence>
<keyword evidence="4" id="KW-1185">Reference proteome</keyword>
<evidence type="ECO:0000259" key="2">
    <source>
        <dbReference type="Pfam" id="PF20091"/>
    </source>
</evidence>
<dbReference type="Pfam" id="PF20091">
    <property type="entry name" value="Abhydrolase_10"/>
    <property type="match status" value="1"/>
</dbReference>
<accession>A0A512D880</accession>
<gene>
    <name evidence="3" type="ORF">CAE01nite_03960</name>
</gene>